<evidence type="ECO:0000313" key="5">
    <source>
        <dbReference type="Proteomes" id="UP000198861"/>
    </source>
</evidence>
<dbReference type="EMBL" id="FOKJ01000030">
    <property type="protein sequence ID" value="SFB28546.1"/>
    <property type="molecule type" value="Genomic_DNA"/>
</dbReference>
<proteinExistence type="predicted"/>
<keyword evidence="2" id="KW-0472">Membrane</keyword>
<dbReference type="InterPro" id="IPR007404">
    <property type="entry name" value="YdjM-like"/>
</dbReference>
<feature type="transmembrane region" description="Helical" evidence="2">
    <location>
        <begin position="58"/>
        <end position="76"/>
    </location>
</feature>
<evidence type="ECO:0000313" key="6">
    <source>
        <dbReference type="Proteomes" id="UP000199579"/>
    </source>
</evidence>
<dbReference type="AlphaFoldDB" id="A0A1I4D3K4"/>
<name>A0A1I4D3K4_9GAMM</name>
<dbReference type="Proteomes" id="UP000199579">
    <property type="component" value="Unassembled WGS sequence"/>
</dbReference>
<dbReference type="Pfam" id="PF04307">
    <property type="entry name" value="YdjM"/>
    <property type="match status" value="1"/>
</dbReference>
<organism evidence="4 6">
    <name type="scientific">Azotobacter beijerinckii</name>
    <dbReference type="NCBI Taxonomy" id="170623"/>
    <lineage>
        <taxon>Bacteria</taxon>
        <taxon>Pseudomonadati</taxon>
        <taxon>Pseudomonadota</taxon>
        <taxon>Gammaproteobacteria</taxon>
        <taxon>Pseudomonadales</taxon>
        <taxon>Pseudomonadaceae</taxon>
        <taxon>Azotobacter</taxon>
    </lineage>
</organism>
<dbReference type="PANTHER" id="PTHR40031:SF1">
    <property type="entry name" value="MEMBRANE-BOUND METAL-DEPENDENT HYDROLASE"/>
    <property type="match status" value="1"/>
</dbReference>
<protein>
    <submittedName>
        <fullName evidence="4">Inner membrane protein</fullName>
    </submittedName>
</protein>
<reference evidence="3 5" key="2">
    <citation type="submission" date="2016-10" db="EMBL/GenBank/DDBJ databases">
        <authorList>
            <person name="Varghese N."/>
            <person name="Submissions S."/>
        </authorList>
    </citation>
    <scope>NUCLEOTIDE SEQUENCE [LARGE SCALE GENOMIC DNA]</scope>
    <source>
        <strain evidence="3 5">DSM 282</strain>
    </source>
</reference>
<dbReference type="Proteomes" id="UP000198861">
    <property type="component" value="Unassembled WGS sequence"/>
</dbReference>
<dbReference type="RefSeq" id="WP_090939467.1">
    <property type="nucleotide sequence ID" value="NZ_FOKJ01000030.1"/>
</dbReference>
<evidence type="ECO:0000313" key="3">
    <source>
        <dbReference type="EMBL" id="SFB28546.1"/>
    </source>
</evidence>
<feature type="compositionally biased region" description="Low complexity" evidence="1">
    <location>
        <begin position="361"/>
        <end position="375"/>
    </location>
</feature>
<feature type="transmembrane region" description="Helical" evidence="2">
    <location>
        <begin position="88"/>
        <end position="104"/>
    </location>
</feature>
<feature type="region of interest" description="Disordered" evidence="1">
    <location>
        <begin position="347"/>
        <end position="375"/>
    </location>
</feature>
<dbReference type="PANTHER" id="PTHR40031">
    <property type="entry name" value="HYPOTHETICAL MEMBRANE SPANNING PROTEIN"/>
    <property type="match status" value="1"/>
</dbReference>
<keyword evidence="5" id="KW-1185">Reference proteome</keyword>
<accession>A0A1I4D3K4</accession>
<evidence type="ECO:0000256" key="2">
    <source>
        <dbReference type="SAM" id="Phobius"/>
    </source>
</evidence>
<reference evidence="4 6" key="1">
    <citation type="submission" date="2016-10" db="EMBL/GenBank/DDBJ databases">
        <authorList>
            <person name="de Groot N.N."/>
        </authorList>
    </citation>
    <scope>NUCLEOTIDE SEQUENCE [LARGE SCALE GENOMIC DNA]</scope>
    <source>
        <strain evidence="4 6">DSM 381</strain>
    </source>
</reference>
<feature type="transmembrane region" description="Helical" evidence="2">
    <location>
        <begin position="124"/>
        <end position="148"/>
    </location>
</feature>
<sequence length="375" mass="41810">MDSLTQAVLGASVQGALLGRWQGRKALLYGALLGTLPDLDVLIDYGDAVANMTHHRGFSHSLFVLTGFALLLAGLLRRFRPHPGYSGSRLFLAVWLVLVTHVLLDSLTSYGTQLLWPLATPPVVWSSVFIIDPLYTLPLLGAVLAGVLYRLHGRGLRWQYWALGLSTLYLGLTLAGKQMAESRVTAELERQGIRAEALFSAPTPFNSLLWRVLVRDGEDYLEALVGWLDHQPPELIRLPHGTALMAGLDDSPQLARLRWFTQDWLRYDEIDGKLVVTDLRLGMTGAHPFRFALATEHDGRWQLLPRPERLPMNRGRLEHLGLLWRRIWHQEARVPLEDWARELQKWQSPLTASPATPPSPAAGATAGAPPRHGEG</sequence>
<keyword evidence="2" id="KW-0812">Transmembrane</keyword>
<dbReference type="InterPro" id="IPR053170">
    <property type="entry name" value="Transcription_regulator"/>
</dbReference>
<gene>
    <name evidence="3" type="ORF">SAMN04244571_02089</name>
    <name evidence="4" type="ORF">SAMN04244574_02156</name>
</gene>
<keyword evidence="2" id="KW-1133">Transmembrane helix</keyword>
<evidence type="ECO:0000256" key="1">
    <source>
        <dbReference type="SAM" id="MobiDB-lite"/>
    </source>
</evidence>
<feature type="transmembrane region" description="Helical" evidence="2">
    <location>
        <begin position="160"/>
        <end position="180"/>
    </location>
</feature>
<dbReference type="EMBL" id="FOSX01000030">
    <property type="protein sequence ID" value="SFK86766.1"/>
    <property type="molecule type" value="Genomic_DNA"/>
</dbReference>
<evidence type="ECO:0000313" key="4">
    <source>
        <dbReference type="EMBL" id="SFK86766.1"/>
    </source>
</evidence>